<dbReference type="InterPro" id="IPR020846">
    <property type="entry name" value="MFS_dom"/>
</dbReference>
<evidence type="ECO:0000256" key="6">
    <source>
        <dbReference type="SAM" id="Phobius"/>
    </source>
</evidence>
<evidence type="ECO:0000313" key="9">
    <source>
        <dbReference type="Proteomes" id="UP000321638"/>
    </source>
</evidence>
<dbReference type="PANTHER" id="PTHR43791">
    <property type="entry name" value="PERMEASE-RELATED"/>
    <property type="match status" value="1"/>
</dbReference>
<dbReference type="EMBL" id="VDUZ01000020">
    <property type="protein sequence ID" value="TXL74078.1"/>
    <property type="molecule type" value="Genomic_DNA"/>
</dbReference>
<feature type="transmembrane region" description="Helical" evidence="6">
    <location>
        <begin position="83"/>
        <end position="102"/>
    </location>
</feature>
<organism evidence="8 9">
    <name type="scientific">Vineibacter terrae</name>
    <dbReference type="NCBI Taxonomy" id="2586908"/>
    <lineage>
        <taxon>Bacteria</taxon>
        <taxon>Pseudomonadati</taxon>
        <taxon>Pseudomonadota</taxon>
        <taxon>Alphaproteobacteria</taxon>
        <taxon>Hyphomicrobiales</taxon>
        <taxon>Vineibacter</taxon>
    </lineage>
</organism>
<reference evidence="8 9" key="1">
    <citation type="submission" date="2019-06" db="EMBL/GenBank/DDBJ databases">
        <title>New taxonomy in bacterial strain CC-CFT640, isolated from vineyard.</title>
        <authorList>
            <person name="Lin S.-Y."/>
            <person name="Tsai C.-F."/>
            <person name="Young C.-C."/>
        </authorList>
    </citation>
    <scope>NUCLEOTIDE SEQUENCE [LARGE SCALE GENOMIC DNA]</scope>
    <source>
        <strain evidence="8 9">CC-CFT640</strain>
    </source>
</reference>
<feature type="transmembrane region" description="Helical" evidence="6">
    <location>
        <begin position="277"/>
        <end position="295"/>
    </location>
</feature>
<feature type="transmembrane region" description="Helical" evidence="6">
    <location>
        <begin position="236"/>
        <end position="257"/>
    </location>
</feature>
<evidence type="ECO:0000256" key="4">
    <source>
        <dbReference type="ARBA" id="ARBA00022989"/>
    </source>
</evidence>
<dbReference type="PANTHER" id="PTHR43791:SF36">
    <property type="entry name" value="TRANSPORTER, PUTATIVE (AFU_ORTHOLOGUE AFUA_6G08340)-RELATED"/>
    <property type="match status" value="1"/>
</dbReference>
<evidence type="ECO:0000256" key="5">
    <source>
        <dbReference type="ARBA" id="ARBA00023136"/>
    </source>
</evidence>
<dbReference type="Proteomes" id="UP000321638">
    <property type="component" value="Unassembled WGS sequence"/>
</dbReference>
<evidence type="ECO:0000313" key="8">
    <source>
        <dbReference type="EMBL" id="TXL74078.1"/>
    </source>
</evidence>
<keyword evidence="4 6" id="KW-1133">Transmembrane helix</keyword>
<dbReference type="SUPFAM" id="SSF103473">
    <property type="entry name" value="MFS general substrate transporter"/>
    <property type="match status" value="1"/>
</dbReference>
<evidence type="ECO:0000256" key="3">
    <source>
        <dbReference type="ARBA" id="ARBA00022692"/>
    </source>
</evidence>
<feature type="transmembrane region" description="Helical" evidence="6">
    <location>
        <begin position="307"/>
        <end position="327"/>
    </location>
</feature>
<feature type="transmembrane region" description="Helical" evidence="6">
    <location>
        <begin position="175"/>
        <end position="197"/>
    </location>
</feature>
<feature type="transmembrane region" description="Helical" evidence="6">
    <location>
        <begin position="50"/>
        <end position="71"/>
    </location>
</feature>
<keyword evidence="2" id="KW-0813">Transport</keyword>
<feature type="transmembrane region" description="Helical" evidence="6">
    <location>
        <begin position="396"/>
        <end position="418"/>
    </location>
</feature>
<evidence type="ECO:0000256" key="1">
    <source>
        <dbReference type="ARBA" id="ARBA00004141"/>
    </source>
</evidence>
<sequence length="434" mass="46054">MTADVEDNVMRKIAWRLLPFLSLGYLINALDRFNVSIAALTMNQELGLSATTYGLAAGAFFWSYVLFQFPANAILTRLGARRWLTIIMFVWGACSAGTAFVTDATSFVIMRFLLGIAEAGFFPGVAWFMTRWFPTGHRSKAMGVFYAFGAAANVIGGPISGNLLRLHGWHGLSGWQWMFLIEGIPACLLALACPLVIRDRPQDAAWLSRGQQDWLRSRLESDNAQLKSRKLGLGKAIVMPAMLLLILGYALIAFGVYGTSFFMPLMMKTMGYGDLTVAYLTAIPGVFGVIGMILLSRSSDRTGERVWHAAGPCLLAAIGLVGAGLTLAVNPVAAIASFCLAAFGIAAALPCFWNLPTEWLGPAAVAGGIAIINSIGNISGYVGPQAVGVLHDLTGAYGIPLVVIGVVMAIAAACLVLASRAATEPTAQPAGAAR</sequence>
<dbReference type="GO" id="GO:0022857">
    <property type="term" value="F:transmembrane transporter activity"/>
    <property type="evidence" value="ECO:0007669"/>
    <property type="project" value="InterPro"/>
</dbReference>
<dbReference type="OrthoDB" id="9773957at2"/>
<dbReference type="GO" id="GO:0016020">
    <property type="term" value="C:membrane"/>
    <property type="evidence" value="ECO:0007669"/>
    <property type="project" value="UniProtKB-SubCell"/>
</dbReference>
<dbReference type="InterPro" id="IPR011701">
    <property type="entry name" value="MFS"/>
</dbReference>
<dbReference type="PROSITE" id="PS50850">
    <property type="entry name" value="MFS"/>
    <property type="match status" value="1"/>
</dbReference>
<keyword evidence="3 6" id="KW-0812">Transmembrane</keyword>
<name>A0A5C8PJR0_9HYPH</name>
<dbReference type="AlphaFoldDB" id="A0A5C8PJR0"/>
<feature type="domain" description="Major facilitator superfamily (MFS) profile" evidence="7">
    <location>
        <begin position="17"/>
        <end position="423"/>
    </location>
</feature>
<accession>A0A5C8PJR0</accession>
<keyword evidence="5 6" id="KW-0472">Membrane</keyword>
<comment type="subcellular location">
    <subcellularLocation>
        <location evidence="1">Membrane</location>
        <topology evidence="1">Multi-pass membrane protein</topology>
    </subcellularLocation>
</comment>
<feature type="transmembrane region" description="Helical" evidence="6">
    <location>
        <begin position="333"/>
        <end position="352"/>
    </location>
</feature>
<dbReference type="FunFam" id="1.20.1250.20:FF:000018">
    <property type="entry name" value="MFS transporter permease"/>
    <property type="match status" value="1"/>
</dbReference>
<gene>
    <name evidence="8" type="ORF">FHP25_17875</name>
</gene>
<keyword evidence="9" id="KW-1185">Reference proteome</keyword>
<dbReference type="CDD" id="cd17319">
    <property type="entry name" value="MFS_ExuT_GudP_like"/>
    <property type="match status" value="1"/>
</dbReference>
<feature type="transmembrane region" description="Helical" evidence="6">
    <location>
        <begin position="359"/>
        <end position="376"/>
    </location>
</feature>
<dbReference type="RefSeq" id="WP_147848324.1">
    <property type="nucleotide sequence ID" value="NZ_VDUZ01000020.1"/>
</dbReference>
<proteinExistence type="predicted"/>
<dbReference type="Gene3D" id="1.20.1250.20">
    <property type="entry name" value="MFS general substrate transporter like domains"/>
    <property type="match status" value="2"/>
</dbReference>
<dbReference type="InterPro" id="IPR036259">
    <property type="entry name" value="MFS_trans_sf"/>
</dbReference>
<feature type="transmembrane region" description="Helical" evidence="6">
    <location>
        <begin position="13"/>
        <end position="30"/>
    </location>
</feature>
<feature type="transmembrane region" description="Helical" evidence="6">
    <location>
        <begin position="108"/>
        <end position="129"/>
    </location>
</feature>
<evidence type="ECO:0000259" key="7">
    <source>
        <dbReference type="PROSITE" id="PS50850"/>
    </source>
</evidence>
<evidence type="ECO:0000256" key="2">
    <source>
        <dbReference type="ARBA" id="ARBA00022448"/>
    </source>
</evidence>
<comment type="caution">
    <text evidence="8">The sequence shown here is derived from an EMBL/GenBank/DDBJ whole genome shotgun (WGS) entry which is preliminary data.</text>
</comment>
<protein>
    <submittedName>
        <fullName evidence="8">MFS transporter</fullName>
    </submittedName>
</protein>
<dbReference type="Pfam" id="PF07690">
    <property type="entry name" value="MFS_1"/>
    <property type="match status" value="1"/>
</dbReference>
<feature type="transmembrane region" description="Helical" evidence="6">
    <location>
        <begin position="141"/>
        <end position="163"/>
    </location>
</feature>